<keyword evidence="5" id="KW-0677">Repeat</keyword>
<dbReference type="SUPFAM" id="SSF48371">
    <property type="entry name" value="ARM repeat"/>
    <property type="match status" value="2"/>
</dbReference>
<name>A0A1B7TBX9_9ASCO</name>
<organism evidence="10 11">
    <name type="scientific">Hanseniaspora valbyensis NRRL Y-1626</name>
    <dbReference type="NCBI Taxonomy" id="766949"/>
    <lineage>
        <taxon>Eukaryota</taxon>
        <taxon>Fungi</taxon>
        <taxon>Dikarya</taxon>
        <taxon>Ascomycota</taxon>
        <taxon>Saccharomycotina</taxon>
        <taxon>Saccharomycetes</taxon>
        <taxon>Saccharomycodales</taxon>
        <taxon>Saccharomycodaceae</taxon>
        <taxon>Hanseniaspora</taxon>
    </lineage>
</organism>
<feature type="domain" description="IPO4/5-like TPR repeats" evidence="9">
    <location>
        <begin position="158"/>
        <end position="322"/>
    </location>
</feature>
<comment type="caution">
    <text evidence="10">The sequence shown here is derived from an EMBL/GenBank/DDBJ whole genome shotgun (WGS) entry which is preliminary data.</text>
</comment>
<keyword evidence="11" id="KW-1185">Reference proteome</keyword>
<evidence type="ECO:0000256" key="3">
    <source>
        <dbReference type="ARBA" id="ARBA00022448"/>
    </source>
</evidence>
<dbReference type="Pfam" id="PF18829">
    <property type="entry name" value="Importin_rep_6"/>
    <property type="match status" value="1"/>
</dbReference>
<evidence type="ECO:0000256" key="4">
    <source>
        <dbReference type="ARBA" id="ARBA00022490"/>
    </source>
</evidence>
<evidence type="ECO:0000256" key="8">
    <source>
        <dbReference type="SAM" id="MobiDB-lite"/>
    </source>
</evidence>
<evidence type="ECO:0000256" key="5">
    <source>
        <dbReference type="ARBA" id="ARBA00022737"/>
    </source>
</evidence>
<evidence type="ECO:0000313" key="11">
    <source>
        <dbReference type="Proteomes" id="UP000092321"/>
    </source>
</evidence>
<keyword evidence="6" id="KW-0653">Protein transport</keyword>
<evidence type="ECO:0000259" key="9">
    <source>
        <dbReference type="Pfam" id="PF25780"/>
    </source>
</evidence>
<dbReference type="Pfam" id="PF25780">
    <property type="entry name" value="TPR_IPO5"/>
    <property type="match status" value="1"/>
</dbReference>
<keyword evidence="7" id="KW-0539">Nucleus</keyword>
<dbReference type="InterPro" id="IPR057672">
    <property type="entry name" value="TPR_IPO4/5"/>
</dbReference>
<dbReference type="InterPro" id="IPR040928">
    <property type="entry name" value="Importin_rep_5"/>
</dbReference>
<dbReference type="Pfam" id="PF18816">
    <property type="entry name" value="Importin_rep_5"/>
    <property type="match status" value="1"/>
</dbReference>
<sequence length="1156" mass="129079">MSANNNNDQFSDSCLPESVNHQLNDIILGFSSADNEIRSKAEQYLYSSWITLEHIEPLLIFLAEQSINPQSPISQLSAVLFRKLALKSPVGVLNKPSNPENGNDDNNNNNSSERNNNNNNAGNALIAKNISSIPNTTLIQLRRILLKGFINRSIPALLKHKISDAISVCCLPELPDWEELITIIFSATTLDTSSGNKEENESNIILKESSFRILASSPDLVIKIDVENTIQLFENGFADESYASNDMVKVTAVTAFVGYFKEMDKSQWKSLSVLLPSLLNSLPMFLDSGNDSALAAVIDPLIDLVDIAPKLFKDMFDDIIRFCDLVIKDKDLCSEARLSALEMIVVFSDRAPIMCSQSPYFGDTSVFDCLYMISDISNDEDSLEEWLDSTDENTMSGEDESEQGRQCLDRLSLNLGGEFLVPHLFKYLEPMLSSQDWRENYGALMGLSAAAEGSCNVLIPQTVKLVEMIIPLTNHPHPRVQFAACNTLGQLCTDFAPHIGRVAHSLIAPALIAKINTQSCDRVCTHAAAAMVNFSEHISKDVMAMYMDDLLTGLSCLLSNPKQYVQEQGLTSIAYSASASGKKFEKYYDTVMPVLAGILVSNGTDLKSLSDDQKKLIGKSIESITLVAATCGKEKFSSYSQQFIEVLLHLQNQVIALGDENPEDLEIKNRLEQSWGRLCRLLKEDFVPLLSVVIPPVLETAKAAQNVSIIEEEEADAYNQYGEWDVIKIHGKHIAIHSAVLDDKVSAMELLIVYCHELKQYFAPFVEEVMMEITIPSLDFYLHDGVRKTGAKLIPILLQSLISAQQTMDSILPFWSEAASKLIDGLSNEPVANVSLMYHDVISHCMEILGSDYLTVNQLNLYVKGTDRNLTDLYERVETRHLEDDIYNEKEEDMIDEEDFNDEELLDEINKSLATIFKFQKEKFLPMYASLFETILKFLNHEQSFMIIFSLVSISDMILYSGNCSSDFKNLFVERVISYLLHPETCIRQGASYAIGCCAVSAPDVYSDTCLAALTNLIKIITDSDSKLEHNTMATENASAAIAKILSAYDIPQKDEILKIWLTSFPIIDDEEAASFSYKYLAEMINNKNSIVLQDVPKLVDDIVMALLHGSIKDKMAEFVSNALKQVLATYPQDQAMKLFSKYDPEVMAVISRWFA</sequence>
<dbReference type="GO" id="GO:0006606">
    <property type="term" value="P:protein import into nucleus"/>
    <property type="evidence" value="ECO:0007669"/>
    <property type="project" value="InterPro"/>
</dbReference>
<dbReference type="InterPro" id="IPR041389">
    <property type="entry name" value="Importin_rep_6"/>
</dbReference>
<dbReference type="Gene3D" id="1.25.10.10">
    <property type="entry name" value="Leucine-rich Repeat Variant"/>
    <property type="match status" value="1"/>
</dbReference>
<dbReference type="EMBL" id="LXPE01000021">
    <property type="protein sequence ID" value="OBA26213.1"/>
    <property type="molecule type" value="Genomic_DNA"/>
</dbReference>
<gene>
    <name evidence="10" type="ORF">HANVADRAFT_53281</name>
</gene>
<evidence type="ECO:0000256" key="7">
    <source>
        <dbReference type="ARBA" id="ARBA00023242"/>
    </source>
</evidence>
<evidence type="ECO:0000313" key="10">
    <source>
        <dbReference type="EMBL" id="OBA26213.1"/>
    </source>
</evidence>
<keyword evidence="4" id="KW-0963">Cytoplasm</keyword>
<proteinExistence type="predicted"/>
<evidence type="ECO:0000256" key="2">
    <source>
        <dbReference type="ARBA" id="ARBA00004496"/>
    </source>
</evidence>
<dbReference type="InterPro" id="IPR040122">
    <property type="entry name" value="Importin_beta"/>
</dbReference>
<accession>A0A1B7TBX9</accession>
<dbReference type="PANTHER" id="PTHR10527">
    <property type="entry name" value="IMPORTIN BETA"/>
    <property type="match status" value="1"/>
</dbReference>
<protein>
    <submittedName>
        <fullName evidence="10">ARM repeat-containing protein</fullName>
    </submittedName>
</protein>
<feature type="region of interest" description="Disordered" evidence="8">
    <location>
        <begin position="92"/>
        <end position="120"/>
    </location>
</feature>
<keyword evidence="3" id="KW-0813">Transport</keyword>
<comment type="subcellular location">
    <subcellularLocation>
        <location evidence="2">Cytoplasm</location>
    </subcellularLocation>
    <subcellularLocation>
        <location evidence="1">Nucleus</location>
    </subcellularLocation>
</comment>
<dbReference type="Proteomes" id="UP000092321">
    <property type="component" value="Unassembled WGS sequence"/>
</dbReference>
<evidence type="ECO:0000256" key="1">
    <source>
        <dbReference type="ARBA" id="ARBA00004123"/>
    </source>
</evidence>
<reference evidence="11" key="1">
    <citation type="journal article" date="2016" name="Proc. Natl. Acad. Sci. U.S.A.">
        <title>Comparative genomics of biotechnologically important yeasts.</title>
        <authorList>
            <person name="Riley R."/>
            <person name="Haridas S."/>
            <person name="Wolfe K.H."/>
            <person name="Lopes M.R."/>
            <person name="Hittinger C.T."/>
            <person name="Goeker M."/>
            <person name="Salamov A.A."/>
            <person name="Wisecaver J.H."/>
            <person name="Long T.M."/>
            <person name="Calvey C.H."/>
            <person name="Aerts A.L."/>
            <person name="Barry K.W."/>
            <person name="Choi C."/>
            <person name="Clum A."/>
            <person name="Coughlan A.Y."/>
            <person name="Deshpande S."/>
            <person name="Douglass A.P."/>
            <person name="Hanson S.J."/>
            <person name="Klenk H.-P."/>
            <person name="LaButti K.M."/>
            <person name="Lapidus A."/>
            <person name="Lindquist E.A."/>
            <person name="Lipzen A.M."/>
            <person name="Meier-Kolthoff J.P."/>
            <person name="Ohm R.A."/>
            <person name="Otillar R.P."/>
            <person name="Pangilinan J.L."/>
            <person name="Peng Y."/>
            <person name="Rokas A."/>
            <person name="Rosa C.A."/>
            <person name="Scheuner C."/>
            <person name="Sibirny A.A."/>
            <person name="Slot J.C."/>
            <person name="Stielow J.B."/>
            <person name="Sun H."/>
            <person name="Kurtzman C.P."/>
            <person name="Blackwell M."/>
            <person name="Grigoriev I.V."/>
            <person name="Jeffries T.W."/>
        </authorList>
    </citation>
    <scope>NUCLEOTIDE SEQUENCE [LARGE SCALE GENOMIC DNA]</scope>
    <source>
        <strain evidence="11">NRRL Y-1626</strain>
    </source>
</reference>
<feature type="compositionally biased region" description="Low complexity" evidence="8">
    <location>
        <begin position="96"/>
        <end position="120"/>
    </location>
</feature>
<dbReference type="InterPro" id="IPR041653">
    <property type="entry name" value="Importin_rep_4"/>
</dbReference>
<evidence type="ECO:0000256" key="6">
    <source>
        <dbReference type="ARBA" id="ARBA00022927"/>
    </source>
</evidence>
<dbReference type="OrthoDB" id="543373at2759"/>
<dbReference type="Pfam" id="PF18808">
    <property type="entry name" value="Importin_rep_4"/>
    <property type="match status" value="1"/>
</dbReference>
<dbReference type="GO" id="GO:0005737">
    <property type="term" value="C:cytoplasm"/>
    <property type="evidence" value="ECO:0007669"/>
    <property type="project" value="UniProtKB-SubCell"/>
</dbReference>
<dbReference type="AlphaFoldDB" id="A0A1B7TBX9"/>
<dbReference type="InterPro" id="IPR016024">
    <property type="entry name" value="ARM-type_fold"/>
</dbReference>
<dbReference type="InterPro" id="IPR011989">
    <property type="entry name" value="ARM-like"/>
</dbReference>
<dbReference type="GO" id="GO:0005634">
    <property type="term" value="C:nucleus"/>
    <property type="evidence" value="ECO:0007669"/>
    <property type="project" value="UniProtKB-SubCell"/>
</dbReference>
<dbReference type="Gene3D" id="6.10.140.1700">
    <property type="match status" value="1"/>
</dbReference>